<name>A0A0F9IXC6_9ZZZZ</name>
<sequence length="37" mass="4017">MFSKLSNWMAKHGFPLQVVGPVLIAIVLVPVVLALID</sequence>
<keyword evidence="1" id="KW-1133">Transmembrane helix</keyword>
<dbReference type="AlphaFoldDB" id="A0A0F9IXC6"/>
<comment type="caution">
    <text evidence="2">The sequence shown here is derived from an EMBL/GenBank/DDBJ whole genome shotgun (WGS) entry which is preliminary data.</text>
</comment>
<protein>
    <submittedName>
        <fullName evidence="2">Uncharacterized protein</fullName>
    </submittedName>
</protein>
<proteinExistence type="predicted"/>
<dbReference type="EMBL" id="LAZR01012868">
    <property type="protein sequence ID" value="KKM24709.1"/>
    <property type="molecule type" value="Genomic_DNA"/>
</dbReference>
<keyword evidence="1" id="KW-0812">Transmembrane</keyword>
<accession>A0A0F9IXC6</accession>
<evidence type="ECO:0000256" key="1">
    <source>
        <dbReference type="SAM" id="Phobius"/>
    </source>
</evidence>
<organism evidence="2">
    <name type="scientific">marine sediment metagenome</name>
    <dbReference type="NCBI Taxonomy" id="412755"/>
    <lineage>
        <taxon>unclassified sequences</taxon>
        <taxon>metagenomes</taxon>
        <taxon>ecological metagenomes</taxon>
    </lineage>
</organism>
<evidence type="ECO:0000313" key="2">
    <source>
        <dbReference type="EMBL" id="KKM24709.1"/>
    </source>
</evidence>
<keyword evidence="1" id="KW-0472">Membrane</keyword>
<reference evidence="2" key="1">
    <citation type="journal article" date="2015" name="Nature">
        <title>Complex archaea that bridge the gap between prokaryotes and eukaryotes.</title>
        <authorList>
            <person name="Spang A."/>
            <person name="Saw J.H."/>
            <person name="Jorgensen S.L."/>
            <person name="Zaremba-Niedzwiedzka K."/>
            <person name="Martijn J."/>
            <person name="Lind A.E."/>
            <person name="van Eijk R."/>
            <person name="Schleper C."/>
            <person name="Guy L."/>
            <person name="Ettema T.J."/>
        </authorList>
    </citation>
    <scope>NUCLEOTIDE SEQUENCE</scope>
</reference>
<feature type="transmembrane region" description="Helical" evidence="1">
    <location>
        <begin position="14"/>
        <end position="36"/>
    </location>
</feature>
<gene>
    <name evidence="2" type="ORF">LCGC14_1602390</name>
</gene>